<name>A0A918YNA8_9ACTN</name>
<reference evidence="1" key="1">
    <citation type="journal article" date="2014" name="Int. J. Syst. Evol. Microbiol.">
        <title>Complete genome sequence of Corynebacterium casei LMG S-19264T (=DSM 44701T), isolated from a smear-ripened cheese.</title>
        <authorList>
            <consortium name="US DOE Joint Genome Institute (JGI-PGF)"/>
            <person name="Walter F."/>
            <person name="Albersmeier A."/>
            <person name="Kalinowski J."/>
            <person name="Ruckert C."/>
        </authorList>
    </citation>
    <scope>NUCLEOTIDE SEQUENCE</scope>
    <source>
        <strain evidence="1">JCM 4714</strain>
    </source>
</reference>
<keyword evidence="2" id="KW-1185">Reference proteome</keyword>
<dbReference type="EMBL" id="BMVG01000023">
    <property type="protein sequence ID" value="GHE10414.1"/>
    <property type="molecule type" value="Genomic_DNA"/>
</dbReference>
<sequence>MMLGGAMAAVVLVHGIFNHIPGAAPSEAAARRVADCLPRLAESLGKLSIEAPRTVMAYYADLLRAELPAQAQSAGGAEDFDSLDPAERAAAAEWLSAAGAVTPADPQNVALKPLRQMLGWLVDERGSRFTAAVREQTIRRLERVIVASLREVEAYTAWPQRRELVRERVAGVIAREAPSVVIAHSLGSCVTYETLHAQPALEVDLLVTVGSPLRVPSLLRRLDPALRVGRGVKPAGVGRWVNIADVGDLVAVPPKLGEVFPVDTDETCDTGLGFHGLGGYLGNVLLAAAIAPYVS</sequence>
<proteinExistence type="predicted"/>
<dbReference type="InterPro" id="IPR029058">
    <property type="entry name" value="AB_hydrolase_fold"/>
</dbReference>
<reference evidence="1" key="2">
    <citation type="submission" date="2020-09" db="EMBL/GenBank/DDBJ databases">
        <authorList>
            <person name="Sun Q."/>
            <person name="Ohkuma M."/>
        </authorList>
    </citation>
    <scope>NUCLEOTIDE SEQUENCE</scope>
    <source>
        <strain evidence="1">JCM 4714</strain>
    </source>
</reference>
<evidence type="ECO:0008006" key="3">
    <source>
        <dbReference type="Google" id="ProtNLM"/>
    </source>
</evidence>
<accession>A0A918YNA8</accession>
<dbReference type="AlphaFoldDB" id="A0A918YNA8"/>
<evidence type="ECO:0000313" key="1">
    <source>
        <dbReference type="EMBL" id="GHE10414.1"/>
    </source>
</evidence>
<gene>
    <name evidence="1" type="ORF">GCM10010339_66500</name>
</gene>
<dbReference type="Proteomes" id="UP000655443">
    <property type="component" value="Unassembled WGS sequence"/>
</dbReference>
<dbReference type="SUPFAM" id="SSF53474">
    <property type="entry name" value="alpha/beta-Hydrolases"/>
    <property type="match status" value="1"/>
</dbReference>
<organism evidence="1 2">
    <name type="scientific">Streptomyces alanosinicus</name>
    <dbReference type="NCBI Taxonomy" id="68171"/>
    <lineage>
        <taxon>Bacteria</taxon>
        <taxon>Bacillati</taxon>
        <taxon>Actinomycetota</taxon>
        <taxon>Actinomycetes</taxon>
        <taxon>Kitasatosporales</taxon>
        <taxon>Streptomycetaceae</taxon>
        <taxon>Streptomyces</taxon>
    </lineage>
</organism>
<comment type="caution">
    <text evidence="1">The sequence shown here is derived from an EMBL/GenBank/DDBJ whole genome shotgun (WGS) entry which is preliminary data.</text>
</comment>
<protein>
    <recommendedName>
        <fullName evidence="3">Serine peptidase</fullName>
    </recommendedName>
</protein>
<dbReference type="RefSeq" id="WP_189957322.1">
    <property type="nucleotide sequence ID" value="NZ_BMVG01000023.1"/>
</dbReference>
<evidence type="ECO:0000313" key="2">
    <source>
        <dbReference type="Proteomes" id="UP000655443"/>
    </source>
</evidence>